<evidence type="ECO:0000256" key="2">
    <source>
        <dbReference type="SAM" id="Phobius"/>
    </source>
</evidence>
<proteinExistence type="predicted"/>
<dbReference type="OrthoDB" id="186626at2759"/>
<evidence type="ECO:0000256" key="1">
    <source>
        <dbReference type="PROSITE-ProRule" id="PRU00409"/>
    </source>
</evidence>
<evidence type="ECO:0000313" key="4">
    <source>
        <dbReference type="EMBL" id="TFK51962.1"/>
    </source>
</evidence>
<feature type="domain" description="ATP-grasp" evidence="3">
    <location>
        <begin position="191"/>
        <end position="437"/>
    </location>
</feature>
<dbReference type="AlphaFoldDB" id="A0A5C3N4D2"/>
<accession>A0A5C3N4D2</accession>
<dbReference type="GO" id="GO:0005524">
    <property type="term" value="F:ATP binding"/>
    <property type="evidence" value="ECO:0007669"/>
    <property type="project" value="UniProtKB-UniRule"/>
</dbReference>
<keyword evidence="1" id="KW-0547">Nucleotide-binding</keyword>
<dbReference type="GO" id="GO:0046872">
    <property type="term" value="F:metal ion binding"/>
    <property type="evidence" value="ECO:0007669"/>
    <property type="project" value="InterPro"/>
</dbReference>
<evidence type="ECO:0000259" key="3">
    <source>
        <dbReference type="PROSITE" id="PS50975"/>
    </source>
</evidence>
<feature type="transmembrane region" description="Helical" evidence="2">
    <location>
        <begin position="21"/>
        <end position="44"/>
    </location>
</feature>
<dbReference type="SUPFAM" id="SSF56059">
    <property type="entry name" value="Glutathione synthetase ATP-binding domain-like"/>
    <property type="match status" value="1"/>
</dbReference>
<sequence length="558" mass="62151">MKSAARLKIDNPTRTQITVTSILLICLSLLIAPISLSITAIALLCSRLDGAALHLRDSRADRKTVLITGGRTNKGLVLLRAFKRQGYRVLIAEEACWGHVSLTRFSRAADGYYSLPEPSDEKKGGKEAYKKAIVDIVGREGVDIWVPCSSIFATVEDAETALEISNAGYNCDTFIQHPDLIDSLHWKDRFMPLCTELGFQVPQSQLVTSCGEAIDFLFSPDTRKKGYSYILKCVGLDDAGRSDLTLLPLKTMEATIAHFAKIPVQPSRKIPFVLQRYIGGPEYCTHGVVRDGRLLAFVASRSSDMVLRYLDLESYAKSATVLPTRHKMDGPQETSDCITEAMRNERDIGRQAEEWTVQFLQRWAKLLREQGKTGKRAEMTGHFSFDFLLEESEGRLYPIECNPRAHTAVALLSENPLLASAYTGDLSLNSGPTRPTDAAPRSWLSHELPLSFMNLIPDSIASKLFPILHPRLRRSPPASQDRAHPANATLSPFHGDGPLTVVLRHLCGVEKDVSFDYSDPLPFFILAHVQIPWILATLLWQRKGWSRINTSTARVYAC</sequence>
<gene>
    <name evidence="4" type="ORF">OE88DRAFT_1734968</name>
</gene>
<keyword evidence="1" id="KW-0067">ATP-binding</keyword>
<evidence type="ECO:0000313" key="5">
    <source>
        <dbReference type="Proteomes" id="UP000305948"/>
    </source>
</evidence>
<dbReference type="InterPro" id="IPR011761">
    <property type="entry name" value="ATP-grasp"/>
</dbReference>
<reference evidence="4 5" key="1">
    <citation type="journal article" date="2019" name="Nat. Ecol. Evol.">
        <title>Megaphylogeny resolves global patterns of mushroom evolution.</title>
        <authorList>
            <person name="Varga T."/>
            <person name="Krizsan K."/>
            <person name="Foldi C."/>
            <person name="Dima B."/>
            <person name="Sanchez-Garcia M."/>
            <person name="Sanchez-Ramirez S."/>
            <person name="Szollosi G.J."/>
            <person name="Szarkandi J.G."/>
            <person name="Papp V."/>
            <person name="Albert L."/>
            <person name="Andreopoulos W."/>
            <person name="Angelini C."/>
            <person name="Antonin V."/>
            <person name="Barry K.W."/>
            <person name="Bougher N.L."/>
            <person name="Buchanan P."/>
            <person name="Buyck B."/>
            <person name="Bense V."/>
            <person name="Catcheside P."/>
            <person name="Chovatia M."/>
            <person name="Cooper J."/>
            <person name="Damon W."/>
            <person name="Desjardin D."/>
            <person name="Finy P."/>
            <person name="Geml J."/>
            <person name="Haridas S."/>
            <person name="Hughes K."/>
            <person name="Justo A."/>
            <person name="Karasinski D."/>
            <person name="Kautmanova I."/>
            <person name="Kiss B."/>
            <person name="Kocsube S."/>
            <person name="Kotiranta H."/>
            <person name="LaButti K.M."/>
            <person name="Lechner B.E."/>
            <person name="Liimatainen K."/>
            <person name="Lipzen A."/>
            <person name="Lukacs Z."/>
            <person name="Mihaltcheva S."/>
            <person name="Morgado L.N."/>
            <person name="Niskanen T."/>
            <person name="Noordeloos M.E."/>
            <person name="Ohm R.A."/>
            <person name="Ortiz-Santana B."/>
            <person name="Ovrebo C."/>
            <person name="Racz N."/>
            <person name="Riley R."/>
            <person name="Savchenko A."/>
            <person name="Shiryaev A."/>
            <person name="Soop K."/>
            <person name="Spirin V."/>
            <person name="Szebenyi C."/>
            <person name="Tomsovsky M."/>
            <person name="Tulloss R.E."/>
            <person name="Uehling J."/>
            <person name="Grigoriev I.V."/>
            <person name="Vagvolgyi C."/>
            <person name="Papp T."/>
            <person name="Martin F.M."/>
            <person name="Miettinen O."/>
            <person name="Hibbett D.S."/>
            <person name="Nagy L.G."/>
        </authorList>
    </citation>
    <scope>NUCLEOTIDE SEQUENCE [LARGE SCALE GENOMIC DNA]</scope>
    <source>
        <strain evidence="4 5">OMC1185</strain>
    </source>
</reference>
<organism evidence="4 5">
    <name type="scientific">Heliocybe sulcata</name>
    <dbReference type="NCBI Taxonomy" id="5364"/>
    <lineage>
        <taxon>Eukaryota</taxon>
        <taxon>Fungi</taxon>
        <taxon>Dikarya</taxon>
        <taxon>Basidiomycota</taxon>
        <taxon>Agaricomycotina</taxon>
        <taxon>Agaricomycetes</taxon>
        <taxon>Gloeophyllales</taxon>
        <taxon>Gloeophyllaceae</taxon>
        <taxon>Heliocybe</taxon>
    </lineage>
</organism>
<dbReference type="PROSITE" id="PS50975">
    <property type="entry name" value="ATP_GRASP"/>
    <property type="match status" value="1"/>
</dbReference>
<keyword evidence="2" id="KW-0812">Transmembrane</keyword>
<keyword evidence="2" id="KW-0472">Membrane</keyword>
<dbReference type="STRING" id="5364.A0A5C3N4D2"/>
<dbReference type="EMBL" id="ML213510">
    <property type="protein sequence ID" value="TFK51962.1"/>
    <property type="molecule type" value="Genomic_DNA"/>
</dbReference>
<keyword evidence="5" id="KW-1185">Reference proteome</keyword>
<protein>
    <recommendedName>
        <fullName evidence="3">ATP-grasp domain-containing protein</fullName>
    </recommendedName>
</protein>
<name>A0A5C3N4D2_9AGAM</name>
<keyword evidence="2" id="KW-1133">Transmembrane helix</keyword>
<dbReference type="Proteomes" id="UP000305948">
    <property type="component" value="Unassembled WGS sequence"/>
</dbReference>